<dbReference type="EMBL" id="UZAD01001516">
    <property type="protein sequence ID" value="VDN85126.1"/>
    <property type="molecule type" value="Genomic_DNA"/>
</dbReference>
<organism evidence="5">
    <name type="scientific">Brugia pahangi</name>
    <name type="common">Filarial nematode worm</name>
    <dbReference type="NCBI Taxonomy" id="6280"/>
    <lineage>
        <taxon>Eukaryota</taxon>
        <taxon>Metazoa</taxon>
        <taxon>Ecdysozoa</taxon>
        <taxon>Nematoda</taxon>
        <taxon>Chromadorea</taxon>
        <taxon>Rhabditida</taxon>
        <taxon>Spirurina</taxon>
        <taxon>Spiruromorpha</taxon>
        <taxon>Filarioidea</taxon>
        <taxon>Onchocercidae</taxon>
        <taxon>Brugia</taxon>
    </lineage>
</organism>
<feature type="region of interest" description="Disordered" evidence="1">
    <location>
        <begin position="44"/>
        <end position="90"/>
    </location>
</feature>
<proteinExistence type="predicted"/>
<evidence type="ECO:0000256" key="1">
    <source>
        <dbReference type="SAM" id="MobiDB-lite"/>
    </source>
</evidence>
<dbReference type="Proteomes" id="UP000278627">
    <property type="component" value="Unassembled WGS sequence"/>
</dbReference>
<feature type="transmembrane region" description="Helical" evidence="2">
    <location>
        <begin position="23"/>
        <end position="42"/>
    </location>
</feature>
<dbReference type="WBParaSite" id="BPAG_0000397601-mRNA-1">
    <property type="protein sequence ID" value="BPAG_0000397601-mRNA-1"/>
    <property type="gene ID" value="BPAG_0000397601"/>
</dbReference>
<keyword evidence="2" id="KW-0472">Membrane</keyword>
<evidence type="ECO:0000313" key="5">
    <source>
        <dbReference type="WBParaSite" id="BPAG_0000397601-mRNA-1"/>
    </source>
</evidence>
<evidence type="ECO:0000313" key="3">
    <source>
        <dbReference type="EMBL" id="VDN85126.1"/>
    </source>
</evidence>
<reference evidence="3 4" key="2">
    <citation type="submission" date="2018-11" db="EMBL/GenBank/DDBJ databases">
        <authorList>
            <consortium name="Pathogen Informatics"/>
        </authorList>
    </citation>
    <scope>NUCLEOTIDE SEQUENCE [LARGE SCALE GENOMIC DNA]</scope>
</reference>
<evidence type="ECO:0000256" key="2">
    <source>
        <dbReference type="SAM" id="Phobius"/>
    </source>
</evidence>
<accession>A0A0N4T6Y9</accession>
<evidence type="ECO:0000313" key="4">
    <source>
        <dbReference type="Proteomes" id="UP000278627"/>
    </source>
</evidence>
<sequence length="90" mass="9462">MFPCTSKAIKIQTVAGVATVADMMYLGTLLVIVSMLVPWTIAELNPAGDDSSDDDRSKTSLGDGVEFPAFLPFAPPLEHTTSPDAPPSVP</sequence>
<name>A0A0N4T6Y9_BRUPA</name>
<gene>
    <name evidence="3" type="ORF">BPAG_LOCUS3940</name>
</gene>
<protein>
    <submittedName>
        <fullName evidence="5">Secreted protein</fullName>
    </submittedName>
</protein>
<dbReference type="AlphaFoldDB" id="A0A0N4T6Y9"/>
<keyword evidence="2" id="KW-0812">Transmembrane</keyword>
<keyword evidence="2" id="KW-1133">Transmembrane helix</keyword>
<keyword evidence="4" id="KW-1185">Reference proteome</keyword>
<reference evidence="5" key="1">
    <citation type="submission" date="2017-02" db="UniProtKB">
        <authorList>
            <consortium name="WormBaseParasite"/>
        </authorList>
    </citation>
    <scope>IDENTIFICATION</scope>
</reference>